<evidence type="ECO:0000313" key="2">
    <source>
        <dbReference type="EMBL" id="OGZ69240.1"/>
    </source>
</evidence>
<organism evidence="2 3">
    <name type="scientific">Candidatus Staskawiczbacteria bacterium RIFCSPHIGHO2_02_FULL_42_22</name>
    <dbReference type="NCBI Taxonomy" id="1802207"/>
    <lineage>
        <taxon>Bacteria</taxon>
        <taxon>Candidatus Staskawicziibacteriota</taxon>
    </lineage>
</organism>
<comment type="caution">
    <text evidence="2">The sequence shown here is derived from an EMBL/GenBank/DDBJ whole genome shotgun (WGS) entry which is preliminary data.</text>
</comment>
<dbReference type="Proteomes" id="UP000178820">
    <property type="component" value="Unassembled WGS sequence"/>
</dbReference>
<gene>
    <name evidence="2" type="ORF">A3D44_00950</name>
</gene>
<name>A0A1G2I495_9BACT</name>
<dbReference type="EMBL" id="MHOT01000013">
    <property type="protein sequence ID" value="OGZ69240.1"/>
    <property type="molecule type" value="Genomic_DNA"/>
</dbReference>
<sequence>MSNPVPILLSLMLLSFYVLIDIITLAICVPRIGAPSLGEADCHPLSHKIGARVDSFDIIFNFYLYSKFQSFGI</sequence>
<proteinExistence type="predicted"/>
<accession>A0A1G2I495</accession>
<keyword evidence="1" id="KW-0472">Membrane</keyword>
<dbReference type="AlphaFoldDB" id="A0A1G2I495"/>
<reference evidence="2 3" key="1">
    <citation type="journal article" date="2016" name="Nat. Commun.">
        <title>Thousands of microbial genomes shed light on interconnected biogeochemical processes in an aquifer system.</title>
        <authorList>
            <person name="Anantharaman K."/>
            <person name="Brown C.T."/>
            <person name="Hug L.A."/>
            <person name="Sharon I."/>
            <person name="Castelle C.J."/>
            <person name="Probst A.J."/>
            <person name="Thomas B.C."/>
            <person name="Singh A."/>
            <person name="Wilkins M.J."/>
            <person name="Karaoz U."/>
            <person name="Brodie E.L."/>
            <person name="Williams K.H."/>
            <person name="Hubbard S.S."/>
            <person name="Banfield J.F."/>
        </authorList>
    </citation>
    <scope>NUCLEOTIDE SEQUENCE [LARGE SCALE GENOMIC DNA]</scope>
</reference>
<evidence type="ECO:0000256" key="1">
    <source>
        <dbReference type="SAM" id="Phobius"/>
    </source>
</evidence>
<evidence type="ECO:0000313" key="3">
    <source>
        <dbReference type="Proteomes" id="UP000178820"/>
    </source>
</evidence>
<protein>
    <submittedName>
        <fullName evidence="2">Uncharacterized protein</fullName>
    </submittedName>
</protein>
<keyword evidence="1" id="KW-0812">Transmembrane</keyword>
<keyword evidence="1" id="KW-1133">Transmembrane helix</keyword>
<feature type="transmembrane region" description="Helical" evidence="1">
    <location>
        <begin position="6"/>
        <end position="29"/>
    </location>
</feature>